<evidence type="ECO:0000313" key="2">
    <source>
        <dbReference type="EMBL" id="KAJ4823299.1"/>
    </source>
</evidence>
<dbReference type="EMBL" id="JAKUCV010007485">
    <property type="protein sequence ID" value="KAJ4823299.1"/>
    <property type="molecule type" value="Genomic_DNA"/>
</dbReference>
<gene>
    <name evidence="2" type="ORF">Tsubulata_026949</name>
</gene>
<evidence type="ECO:0000313" key="3">
    <source>
        <dbReference type="Proteomes" id="UP001141552"/>
    </source>
</evidence>
<keyword evidence="3" id="KW-1185">Reference proteome</keyword>
<feature type="compositionally biased region" description="Polar residues" evidence="1">
    <location>
        <begin position="1"/>
        <end position="10"/>
    </location>
</feature>
<evidence type="ECO:0000256" key="1">
    <source>
        <dbReference type="SAM" id="MobiDB-lite"/>
    </source>
</evidence>
<feature type="region of interest" description="Disordered" evidence="1">
    <location>
        <begin position="1"/>
        <end position="24"/>
    </location>
</feature>
<reference evidence="2" key="1">
    <citation type="submission" date="2022-02" db="EMBL/GenBank/DDBJ databases">
        <authorList>
            <person name="Henning P.M."/>
            <person name="McCubbin A.G."/>
            <person name="Shore J.S."/>
        </authorList>
    </citation>
    <scope>NUCLEOTIDE SEQUENCE</scope>
    <source>
        <strain evidence="2">F60SS</strain>
        <tissue evidence="2">Leaves</tissue>
    </source>
</reference>
<name>A0A9Q0F3A4_9ROSI</name>
<protein>
    <submittedName>
        <fullName evidence="2">Uncharacterized protein</fullName>
    </submittedName>
</protein>
<proteinExistence type="predicted"/>
<organism evidence="2 3">
    <name type="scientific">Turnera subulata</name>
    <dbReference type="NCBI Taxonomy" id="218843"/>
    <lineage>
        <taxon>Eukaryota</taxon>
        <taxon>Viridiplantae</taxon>
        <taxon>Streptophyta</taxon>
        <taxon>Embryophyta</taxon>
        <taxon>Tracheophyta</taxon>
        <taxon>Spermatophyta</taxon>
        <taxon>Magnoliopsida</taxon>
        <taxon>eudicotyledons</taxon>
        <taxon>Gunneridae</taxon>
        <taxon>Pentapetalae</taxon>
        <taxon>rosids</taxon>
        <taxon>fabids</taxon>
        <taxon>Malpighiales</taxon>
        <taxon>Passifloraceae</taxon>
        <taxon>Turnera</taxon>
    </lineage>
</organism>
<comment type="caution">
    <text evidence="2">The sequence shown here is derived from an EMBL/GenBank/DDBJ whole genome shotgun (WGS) entry which is preliminary data.</text>
</comment>
<dbReference type="AlphaFoldDB" id="A0A9Q0F3A4"/>
<accession>A0A9Q0F3A4</accession>
<reference evidence="2" key="2">
    <citation type="journal article" date="2023" name="Plants (Basel)">
        <title>Annotation of the Turnera subulata (Passifloraceae) Draft Genome Reveals the S-Locus Evolved after the Divergence of Turneroideae from Passifloroideae in a Stepwise Manner.</title>
        <authorList>
            <person name="Henning P.M."/>
            <person name="Roalson E.H."/>
            <person name="Mir W."/>
            <person name="McCubbin A.G."/>
            <person name="Shore J.S."/>
        </authorList>
    </citation>
    <scope>NUCLEOTIDE SEQUENCE</scope>
    <source>
        <strain evidence="2">F60SS</strain>
    </source>
</reference>
<dbReference type="Proteomes" id="UP001141552">
    <property type="component" value="Unassembled WGS sequence"/>
</dbReference>
<sequence length="84" mass="9321">MDQTLDSRNLANERVRPFITSGPPGNEAIIKPSWGILPQPGRFVLPNSDVVCSVSVKEAWPRPQSSAYMGFINSTTNTYMFVMC</sequence>